<evidence type="ECO:0000259" key="2">
    <source>
        <dbReference type="PROSITE" id="PS50943"/>
    </source>
</evidence>
<dbReference type="SMART" id="SM00530">
    <property type="entry name" value="HTH_XRE"/>
    <property type="match status" value="1"/>
</dbReference>
<dbReference type="PROSITE" id="PS50943">
    <property type="entry name" value="HTH_CROC1"/>
    <property type="match status" value="1"/>
</dbReference>
<dbReference type="Gene3D" id="1.10.260.40">
    <property type="entry name" value="lambda repressor-like DNA-binding domains"/>
    <property type="match status" value="1"/>
</dbReference>
<evidence type="ECO:0000256" key="1">
    <source>
        <dbReference type="SAM" id="MobiDB-lite"/>
    </source>
</evidence>
<gene>
    <name evidence="3" type="ORF">GCM10009675_40110</name>
</gene>
<feature type="domain" description="HTH cro/C1-type" evidence="2">
    <location>
        <begin position="8"/>
        <end position="64"/>
    </location>
</feature>
<dbReference type="Gene3D" id="1.25.40.10">
    <property type="entry name" value="Tetratricopeptide repeat domain"/>
    <property type="match status" value="1"/>
</dbReference>
<proteinExistence type="predicted"/>
<dbReference type="EMBL" id="BAAALM010000015">
    <property type="protein sequence ID" value="GAA1214094.1"/>
    <property type="molecule type" value="Genomic_DNA"/>
</dbReference>
<comment type="caution">
    <text evidence="3">The sequence shown here is derived from an EMBL/GenBank/DDBJ whole genome shotgun (WGS) entry which is preliminary data.</text>
</comment>
<evidence type="ECO:0000313" key="4">
    <source>
        <dbReference type="Proteomes" id="UP001500467"/>
    </source>
</evidence>
<keyword evidence="4" id="KW-1185">Reference proteome</keyword>
<dbReference type="InterPro" id="IPR011990">
    <property type="entry name" value="TPR-like_helical_dom_sf"/>
</dbReference>
<protein>
    <recommendedName>
        <fullName evidence="2">HTH cro/C1-type domain-containing protein</fullName>
    </recommendedName>
</protein>
<sequence length="419" mass="45246">MPDKRTALVRRRRAMGLTQEQLAAAVGMGTDRSTVYRWESGQTTPPARKQPRLAQVLRMSVADLIDVLSPNAQSGPANENMPGVAPPQSKAEDRWSSSELAAPRERTADIVPSQIPALRRVLSTRDFPADGPIRSLEQLRPVVASIVDKRLRANYGALAIEVPVLLTELYRAVAASSGDQRRRYAQLLVQVYRGADALADKYGYYDLSAHIIGLLGDAAVLTGDELIHASGSYVRGEVFFASGDLAAGRTMLVHAADRMSPSESETAAATYGSLHMRAAVLAARGGQAVDARAHIDEAMHVAQRVNEGVHLGTVFGPTSVRIHQLSLAVELGDVGAALRTATGWQPSHDLPAERRSHFYIDLARAYHLAGQSQQTLDALHTAQSVAPEHVRAHPQVRAIVTQLHLTHGRALQHGLHGLP</sequence>
<dbReference type="InterPro" id="IPR001387">
    <property type="entry name" value="Cro/C1-type_HTH"/>
</dbReference>
<feature type="region of interest" description="Disordered" evidence="1">
    <location>
        <begin position="69"/>
        <end position="94"/>
    </location>
</feature>
<dbReference type="CDD" id="cd00093">
    <property type="entry name" value="HTH_XRE"/>
    <property type="match status" value="1"/>
</dbReference>
<organism evidence="3 4">
    <name type="scientific">Prauserella alba</name>
    <dbReference type="NCBI Taxonomy" id="176898"/>
    <lineage>
        <taxon>Bacteria</taxon>
        <taxon>Bacillati</taxon>
        <taxon>Actinomycetota</taxon>
        <taxon>Actinomycetes</taxon>
        <taxon>Pseudonocardiales</taxon>
        <taxon>Pseudonocardiaceae</taxon>
        <taxon>Prauserella</taxon>
    </lineage>
</organism>
<dbReference type="Proteomes" id="UP001500467">
    <property type="component" value="Unassembled WGS sequence"/>
</dbReference>
<evidence type="ECO:0000313" key="3">
    <source>
        <dbReference type="EMBL" id="GAA1214094.1"/>
    </source>
</evidence>
<dbReference type="RefSeq" id="WP_253857959.1">
    <property type="nucleotide sequence ID" value="NZ_BAAALM010000015.1"/>
</dbReference>
<reference evidence="4" key="1">
    <citation type="journal article" date="2019" name="Int. J. Syst. Evol. Microbiol.">
        <title>The Global Catalogue of Microorganisms (GCM) 10K type strain sequencing project: providing services to taxonomists for standard genome sequencing and annotation.</title>
        <authorList>
            <consortium name="The Broad Institute Genomics Platform"/>
            <consortium name="The Broad Institute Genome Sequencing Center for Infectious Disease"/>
            <person name="Wu L."/>
            <person name="Ma J."/>
        </authorList>
    </citation>
    <scope>NUCLEOTIDE SEQUENCE [LARGE SCALE GENOMIC DNA]</scope>
    <source>
        <strain evidence="4">JCM 13022</strain>
    </source>
</reference>
<dbReference type="InterPro" id="IPR010982">
    <property type="entry name" value="Lambda_DNA-bd_dom_sf"/>
</dbReference>
<name>A0ABP4G738_9PSEU</name>
<dbReference type="Pfam" id="PF01381">
    <property type="entry name" value="HTH_3"/>
    <property type="match status" value="1"/>
</dbReference>
<dbReference type="SUPFAM" id="SSF47413">
    <property type="entry name" value="lambda repressor-like DNA-binding domains"/>
    <property type="match status" value="1"/>
</dbReference>
<accession>A0ABP4G738</accession>